<reference evidence="3" key="1">
    <citation type="journal article" date="2014" name="Science">
        <title>Ancient hybridizations among the ancestral genomes of bread wheat.</title>
        <authorList>
            <consortium name="International Wheat Genome Sequencing Consortium,"/>
            <person name="Marcussen T."/>
            <person name="Sandve S.R."/>
            <person name="Heier L."/>
            <person name="Spannagl M."/>
            <person name="Pfeifer M."/>
            <person name="Jakobsen K.S."/>
            <person name="Wulff B.B."/>
            <person name="Steuernagel B."/>
            <person name="Mayer K.F."/>
            <person name="Olsen O.A."/>
        </authorList>
    </citation>
    <scope>NUCLEOTIDE SEQUENCE [LARGE SCALE GENOMIC DNA]</scope>
    <source>
        <strain evidence="3">cv. AL8/78</strain>
    </source>
</reference>
<sequence>MNTNHVQKVPLKIRSRRRMFALSALKVAFVLIICWYCLYLVGCGT</sequence>
<keyword evidence="1" id="KW-0472">Membrane</keyword>
<keyword evidence="1" id="KW-0812">Transmembrane</keyword>
<feature type="transmembrane region" description="Helical" evidence="1">
    <location>
        <begin position="20"/>
        <end position="41"/>
    </location>
</feature>
<keyword evidence="1" id="KW-1133">Transmembrane helix</keyword>
<protein>
    <submittedName>
        <fullName evidence="2">Uncharacterized protein</fullName>
    </submittedName>
</protein>
<evidence type="ECO:0000256" key="1">
    <source>
        <dbReference type="SAM" id="Phobius"/>
    </source>
</evidence>
<reference evidence="2" key="5">
    <citation type="journal article" date="2021" name="G3 (Bethesda)">
        <title>Aegilops tauschii genome assembly Aet v5.0 features greater sequence contiguity and improved annotation.</title>
        <authorList>
            <person name="Wang L."/>
            <person name="Zhu T."/>
            <person name="Rodriguez J.C."/>
            <person name="Deal K.R."/>
            <person name="Dubcovsky J."/>
            <person name="McGuire P.E."/>
            <person name="Lux T."/>
            <person name="Spannagl M."/>
            <person name="Mayer K.F.X."/>
            <person name="Baldrich P."/>
            <person name="Meyers B.C."/>
            <person name="Huo N."/>
            <person name="Gu Y.Q."/>
            <person name="Zhou H."/>
            <person name="Devos K.M."/>
            <person name="Bennetzen J.L."/>
            <person name="Unver T."/>
            <person name="Budak H."/>
            <person name="Gulick P.J."/>
            <person name="Galiba G."/>
            <person name="Kalapos B."/>
            <person name="Nelson D.R."/>
            <person name="Li P."/>
            <person name="You F.M."/>
            <person name="Luo M.C."/>
            <person name="Dvorak J."/>
        </authorList>
    </citation>
    <scope>NUCLEOTIDE SEQUENCE [LARGE SCALE GENOMIC DNA]</scope>
    <source>
        <strain evidence="2">cv. AL8/78</strain>
    </source>
</reference>
<dbReference type="EnsemblPlants" id="AET4Gv20793600.2">
    <property type="protein sequence ID" value="AET4Gv20793600.2"/>
    <property type="gene ID" value="AET4Gv20793600"/>
</dbReference>
<reference evidence="2" key="4">
    <citation type="submission" date="2019-03" db="UniProtKB">
        <authorList>
            <consortium name="EnsemblPlants"/>
        </authorList>
    </citation>
    <scope>IDENTIFICATION</scope>
</reference>
<evidence type="ECO:0000313" key="3">
    <source>
        <dbReference type="Proteomes" id="UP000015105"/>
    </source>
</evidence>
<dbReference type="Proteomes" id="UP000015105">
    <property type="component" value="Chromosome 4D"/>
</dbReference>
<dbReference type="AlphaFoldDB" id="A0A453J4D2"/>
<dbReference type="Gramene" id="AET4Gv20793600.2">
    <property type="protein sequence ID" value="AET4Gv20793600.2"/>
    <property type="gene ID" value="AET4Gv20793600"/>
</dbReference>
<organism evidence="2 3">
    <name type="scientific">Aegilops tauschii subsp. strangulata</name>
    <name type="common">Goatgrass</name>
    <dbReference type="NCBI Taxonomy" id="200361"/>
    <lineage>
        <taxon>Eukaryota</taxon>
        <taxon>Viridiplantae</taxon>
        <taxon>Streptophyta</taxon>
        <taxon>Embryophyta</taxon>
        <taxon>Tracheophyta</taxon>
        <taxon>Spermatophyta</taxon>
        <taxon>Magnoliopsida</taxon>
        <taxon>Liliopsida</taxon>
        <taxon>Poales</taxon>
        <taxon>Poaceae</taxon>
        <taxon>BOP clade</taxon>
        <taxon>Pooideae</taxon>
        <taxon>Triticodae</taxon>
        <taxon>Triticeae</taxon>
        <taxon>Triticinae</taxon>
        <taxon>Aegilops</taxon>
    </lineage>
</organism>
<reference evidence="3" key="2">
    <citation type="journal article" date="2017" name="Nat. Plants">
        <title>The Aegilops tauschii genome reveals multiple impacts of transposons.</title>
        <authorList>
            <person name="Zhao G."/>
            <person name="Zou C."/>
            <person name="Li K."/>
            <person name="Wang K."/>
            <person name="Li T."/>
            <person name="Gao L."/>
            <person name="Zhang X."/>
            <person name="Wang H."/>
            <person name="Yang Z."/>
            <person name="Liu X."/>
            <person name="Jiang W."/>
            <person name="Mao L."/>
            <person name="Kong X."/>
            <person name="Jiao Y."/>
            <person name="Jia J."/>
        </authorList>
    </citation>
    <scope>NUCLEOTIDE SEQUENCE [LARGE SCALE GENOMIC DNA]</scope>
    <source>
        <strain evidence="3">cv. AL8/78</strain>
    </source>
</reference>
<accession>A0A453J4D2</accession>
<proteinExistence type="predicted"/>
<reference evidence="2" key="3">
    <citation type="journal article" date="2017" name="Nature">
        <title>Genome sequence of the progenitor of the wheat D genome Aegilops tauschii.</title>
        <authorList>
            <person name="Luo M.C."/>
            <person name="Gu Y.Q."/>
            <person name="Puiu D."/>
            <person name="Wang H."/>
            <person name="Twardziok S.O."/>
            <person name="Deal K.R."/>
            <person name="Huo N."/>
            <person name="Zhu T."/>
            <person name="Wang L."/>
            <person name="Wang Y."/>
            <person name="McGuire P.E."/>
            <person name="Liu S."/>
            <person name="Long H."/>
            <person name="Ramasamy R.K."/>
            <person name="Rodriguez J.C."/>
            <person name="Van S.L."/>
            <person name="Yuan L."/>
            <person name="Wang Z."/>
            <person name="Xia Z."/>
            <person name="Xiao L."/>
            <person name="Anderson O.D."/>
            <person name="Ouyang S."/>
            <person name="Liang Y."/>
            <person name="Zimin A.V."/>
            <person name="Pertea G."/>
            <person name="Qi P."/>
            <person name="Bennetzen J.L."/>
            <person name="Dai X."/>
            <person name="Dawson M.W."/>
            <person name="Muller H.G."/>
            <person name="Kugler K."/>
            <person name="Rivarola-Duarte L."/>
            <person name="Spannagl M."/>
            <person name="Mayer K.F.X."/>
            <person name="Lu F.H."/>
            <person name="Bevan M.W."/>
            <person name="Leroy P."/>
            <person name="Li P."/>
            <person name="You F.M."/>
            <person name="Sun Q."/>
            <person name="Liu Z."/>
            <person name="Lyons E."/>
            <person name="Wicker T."/>
            <person name="Salzberg S.L."/>
            <person name="Devos K.M."/>
            <person name="Dvorak J."/>
        </authorList>
    </citation>
    <scope>NUCLEOTIDE SEQUENCE [LARGE SCALE GENOMIC DNA]</scope>
    <source>
        <strain evidence="2">cv. AL8/78</strain>
    </source>
</reference>
<evidence type="ECO:0000313" key="2">
    <source>
        <dbReference type="EnsemblPlants" id="AET4Gv20793600.2"/>
    </source>
</evidence>
<keyword evidence="3" id="KW-1185">Reference proteome</keyword>
<name>A0A453J4D2_AEGTS</name>